<accession>A0AAV0B333</accession>
<feature type="region of interest" description="Disordered" evidence="1">
    <location>
        <begin position="56"/>
        <end position="89"/>
    </location>
</feature>
<keyword evidence="5" id="KW-1185">Reference proteome</keyword>
<dbReference type="PANTHER" id="PTHR20910">
    <property type="entry name" value="AGAP001623-PA"/>
    <property type="match status" value="1"/>
</dbReference>
<evidence type="ECO:0000259" key="3">
    <source>
        <dbReference type="Pfam" id="PF00080"/>
    </source>
</evidence>
<dbReference type="EMBL" id="CALTRL010003334">
    <property type="protein sequence ID" value="CAH7680904.1"/>
    <property type="molecule type" value="Genomic_DNA"/>
</dbReference>
<evidence type="ECO:0000313" key="5">
    <source>
        <dbReference type="Proteomes" id="UP001153365"/>
    </source>
</evidence>
<keyword evidence="2" id="KW-0732">Signal</keyword>
<dbReference type="InterPro" id="IPR036423">
    <property type="entry name" value="SOD-like_Cu/Zn_dom_sf"/>
</dbReference>
<feature type="signal peptide" evidence="2">
    <location>
        <begin position="1"/>
        <end position="22"/>
    </location>
</feature>
<dbReference type="Pfam" id="PF00080">
    <property type="entry name" value="Sod_Cu"/>
    <property type="match status" value="1"/>
</dbReference>
<evidence type="ECO:0000256" key="2">
    <source>
        <dbReference type="SAM" id="SignalP"/>
    </source>
</evidence>
<sequence>MTRPEIFFWCLILFYGSKISVGAYPPRFEPMEFKKKNDMMDNYKIPKFLYEKDTSDYNSERSYDGKDEEDDDDSNYEDPEDRYNKPDYSHKRPEKIIASANLKGNFGVTGFFKFVLEPEFEEIRVDLQVYGLDRLFQNAGFSYHVHTNPIPPNGDCTGALGHLDPLNVTEFIECDPELPQFCQEGDLAGRHGNLIAYSSDRVEKSYRDEYLRFWPEPFSILGRSVVIHLPNSTRVACGSIVSTIDGTGNSEGNPTYRPSKYVTQLPTVGPPPAPPKKAKIFMGSLVGPPEVLEVVNIPAPLPDVHSDPNIILASTITMTTKTGYGTHKSNYVTIPIATPAKRKFTYYGGYYLPRQPQLLGV</sequence>
<protein>
    <submittedName>
        <fullName evidence="4">Superoxide dismutase</fullName>
    </submittedName>
</protein>
<dbReference type="Proteomes" id="UP001153365">
    <property type="component" value="Unassembled WGS sequence"/>
</dbReference>
<comment type="caution">
    <text evidence="4">The sequence shown here is derived from an EMBL/GenBank/DDBJ whole genome shotgun (WGS) entry which is preliminary data.</text>
</comment>
<evidence type="ECO:0000256" key="1">
    <source>
        <dbReference type="SAM" id="MobiDB-lite"/>
    </source>
</evidence>
<name>A0AAV0B333_PHAPC</name>
<dbReference type="Gene3D" id="2.60.40.200">
    <property type="entry name" value="Superoxide dismutase, copper/zinc binding domain"/>
    <property type="match status" value="1"/>
</dbReference>
<dbReference type="SUPFAM" id="SSF49329">
    <property type="entry name" value="Cu,Zn superoxide dismutase-like"/>
    <property type="match status" value="1"/>
</dbReference>
<gene>
    <name evidence="4" type="ORF">PPACK8108_LOCUS13426</name>
</gene>
<dbReference type="InterPro" id="IPR053257">
    <property type="entry name" value="Cu-only_SOD"/>
</dbReference>
<proteinExistence type="predicted"/>
<reference evidence="4" key="1">
    <citation type="submission" date="2022-06" db="EMBL/GenBank/DDBJ databases">
        <authorList>
            <consortium name="SYNGENTA / RWTH Aachen University"/>
        </authorList>
    </citation>
    <scope>NUCLEOTIDE SEQUENCE</scope>
</reference>
<organism evidence="4 5">
    <name type="scientific">Phakopsora pachyrhizi</name>
    <name type="common">Asian soybean rust disease fungus</name>
    <dbReference type="NCBI Taxonomy" id="170000"/>
    <lineage>
        <taxon>Eukaryota</taxon>
        <taxon>Fungi</taxon>
        <taxon>Dikarya</taxon>
        <taxon>Basidiomycota</taxon>
        <taxon>Pucciniomycotina</taxon>
        <taxon>Pucciniomycetes</taxon>
        <taxon>Pucciniales</taxon>
        <taxon>Phakopsoraceae</taxon>
        <taxon>Phakopsora</taxon>
    </lineage>
</organism>
<dbReference type="InterPro" id="IPR001424">
    <property type="entry name" value="SOD_Cu_Zn_dom"/>
</dbReference>
<dbReference type="GO" id="GO:0046872">
    <property type="term" value="F:metal ion binding"/>
    <property type="evidence" value="ECO:0007669"/>
    <property type="project" value="InterPro"/>
</dbReference>
<feature type="compositionally biased region" description="Basic and acidic residues" evidence="1">
    <location>
        <begin position="56"/>
        <end position="65"/>
    </location>
</feature>
<dbReference type="PANTHER" id="PTHR20910:SF1">
    <property type="entry name" value="SUPEROXIDE DISMUTASE COPPER_ZINC BINDING DOMAIN-CONTAINING PROTEIN"/>
    <property type="match status" value="1"/>
</dbReference>
<feature type="domain" description="Superoxide dismutase copper/zinc binding" evidence="3">
    <location>
        <begin position="108"/>
        <end position="229"/>
    </location>
</feature>
<evidence type="ECO:0000313" key="4">
    <source>
        <dbReference type="EMBL" id="CAH7680904.1"/>
    </source>
</evidence>
<dbReference type="GO" id="GO:0006801">
    <property type="term" value="P:superoxide metabolic process"/>
    <property type="evidence" value="ECO:0007669"/>
    <property type="project" value="InterPro"/>
</dbReference>
<feature type="chain" id="PRO_5043471391" evidence="2">
    <location>
        <begin position="23"/>
        <end position="361"/>
    </location>
</feature>
<feature type="compositionally biased region" description="Acidic residues" evidence="1">
    <location>
        <begin position="66"/>
        <end position="80"/>
    </location>
</feature>
<dbReference type="AlphaFoldDB" id="A0AAV0B333"/>